<sequence length="132" mass="14421">MKLLLALLLLPLGFLMSSLQEPTRAFEEYTFEVTVESTTQKPALFNLSVTGVILTQNGAHEPFNMEKKNLKAPYKLNLKNGKYTVTTKAKKGKVISKVQGIKNGEQMGSANSDSKTTVLDFGFGGIYSAKGE</sequence>
<proteinExistence type="predicted"/>
<accession>A0A3D8LH77</accession>
<gene>
    <name evidence="2" type="ORF">DXT99_03105</name>
</gene>
<dbReference type="Proteomes" id="UP000256708">
    <property type="component" value="Unassembled WGS sequence"/>
</dbReference>
<feature type="signal peptide" evidence="1">
    <location>
        <begin position="1"/>
        <end position="20"/>
    </location>
</feature>
<comment type="caution">
    <text evidence="2">The sequence shown here is derived from an EMBL/GenBank/DDBJ whole genome shotgun (WGS) entry which is preliminary data.</text>
</comment>
<dbReference type="RefSeq" id="WP_115564057.1">
    <property type="nucleotide sequence ID" value="NZ_QRGR01000003.1"/>
</dbReference>
<dbReference type="OrthoDB" id="9870739at2"/>
<keyword evidence="1" id="KW-0732">Signal</keyword>
<keyword evidence="3" id="KW-1185">Reference proteome</keyword>
<feature type="chain" id="PRO_5017609126" evidence="1">
    <location>
        <begin position="21"/>
        <end position="132"/>
    </location>
</feature>
<evidence type="ECO:0000313" key="2">
    <source>
        <dbReference type="EMBL" id="RDV16783.1"/>
    </source>
</evidence>
<dbReference type="EMBL" id="QRGR01000003">
    <property type="protein sequence ID" value="RDV16783.1"/>
    <property type="molecule type" value="Genomic_DNA"/>
</dbReference>
<name>A0A3D8LH77_9BACT</name>
<reference evidence="3" key="1">
    <citation type="submission" date="2018-08" db="EMBL/GenBank/DDBJ databases">
        <authorList>
            <person name="Liu Z.-W."/>
            <person name="Du Z.-J."/>
        </authorList>
    </citation>
    <scope>NUCLEOTIDE SEQUENCE [LARGE SCALE GENOMIC DNA]</scope>
    <source>
        <strain evidence="3">H4X</strain>
    </source>
</reference>
<dbReference type="AlphaFoldDB" id="A0A3D8LH77"/>
<organism evidence="2 3">
    <name type="scientific">Pontibacter diazotrophicus</name>
    <dbReference type="NCBI Taxonomy" id="1400979"/>
    <lineage>
        <taxon>Bacteria</taxon>
        <taxon>Pseudomonadati</taxon>
        <taxon>Bacteroidota</taxon>
        <taxon>Cytophagia</taxon>
        <taxon>Cytophagales</taxon>
        <taxon>Hymenobacteraceae</taxon>
        <taxon>Pontibacter</taxon>
    </lineage>
</organism>
<evidence type="ECO:0000256" key="1">
    <source>
        <dbReference type="SAM" id="SignalP"/>
    </source>
</evidence>
<protein>
    <submittedName>
        <fullName evidence="2">Uncharacterized protein</fullName>
    </submittedName>
</protein>
<evidence type="ECO:0000313" key="3">
    <source>
        <dbReference type="Proteomes" id="UP000256708"/>
    </source>
</evidence>